<feature type="binding site" evidence="5">
    <location>
        <position position="314"/>
    </location>
    <ligand>
        <name>FAD</name>
        <dbReference type="ChEBI" id="CHEBI:57692"/>
    </ligand>
</feature>
<dbReference type="PIRSF" id="PIRSF000350">
    <property type="entry name" value="Mercury_reductase_MerA"/>
    <property type="match status" value="1"/>
</dbReference>
<dbReference type="GO" id="GO:0050660">
    <property type="term" value="F:flavin adenine dinucleotide binding"/>
    <property type="evidence" value="ECO:0007669"/>
    <property type="project" value="TreeGrafter"/>
</dbReference>
<feature type="domain" description="Pyridine nucleotide-disulphide oxidoreductase dimerisation" evidence="7">
    <location>
        <begin position="353"/>
        <end position="460"/>
    </location>
</feature>
<dbReference type="Proteomes" id="UP000034846">
    <property type="component" value="Unassembled WGS sequence"/>
</dbReference>
<feature type="binding site" evidence="5">
    <location>
        <position position="55"/>
    </location>
    <ligand>
        <name>FAD</name>
        <dbReference type="ChEBI" id="CHEBI:57692"/>
    </ligand>
</feature>
<dbReference type="Pfam" id="PF02852">
    <property type="entry name" value="Pyr_redox_dim"/>
    <property type="match status" value="1"/>
</dbReference>
<comment type="cofactor">
    <cofactor evidence="5">
        <name>FAD</name>
        <dbReference type="ChEBI" id="CHEBI:57692"/>
    </cofactor>
    <text evidence="5">Binds 1 FAD per subunit.</text>
</comment>
<dbReference type="Pfam" id="PF07992">
    <property type="entry name" value="Pyr_redox_2"/>
    <property type="match status" value="1"/>
</dbReference>
<evidence type="ECO:0000256" key="2">
    <source>
        <dbReference type="ARBA" id="ARBA00022630"/>
    </source>
</evidence>
<feature type="disulfide bond" description="Redox-active" evidence="6">
    <location>
        <begin position="46"/>
        <end position="51"/>
    </location>
</feature>
<feature type="domain" description="FAD/NAD(P)-binding" evidence="8">
    <location>
        <begin position="10"/>
        <end position="329"/>
    </location>
</feature>
<dbReference type="EMBL" id="LCRD01000010">
    <property type="protein sequence ID" value="KKW30526.1"/>
    <property type="molecule type" value="Genomic_DNA"/>
</dbReference>
<accession>A0A0G1XHT6</accession>
<dbReference type="InterPro" id="IPR004099">
    <property type="entry name" value="Pyr_nucl-diS_OxRdtase_dimer"/>
</dbReference>
<evidence type="ECO:0000256" key="1">
    <source>
        <dbReference type="ARBA" id="ARBA00007532"/>
    </source>
</evidence>
<dbReference type="AlphaFoldDB" id="A0A0G1XHT6"/>
<dbReference type="InterPro" id="IPR036188">
    <property type="entry name" value="FAD/NAD-bd_sf"/>
</dbReference>
<keyword evidence="3 5" id="KW-0274">FAD</keyword>
<evidence type="ECO:0000256" key="6">
    <source>
        <dbReference type="PIRSR" id="PIRSR000350-4"/>
    </source>
</evidence>
<dbReference type="InterPro" id="IPR001100">
    <property type="entry name" value="Pyr_nuc-diS_OxRdtase"/>
</dbReference>
<evidence type="ECO:0000256" key="4">
    <source>
        <dbReference type="ARBA" id="ARBA00023002"/>
    </source>
</evidence>
<keyword evidence="2" id="KW-0285">Flavoprotein</keyword>
<evidence type="ECO:0000259" key="7">
    <source>
        <dbReference type="Pfam" id="PF02852"/>
    </source>
</evidence>
<dbReference type="InterPro" id="IPR023753">
    <property type="entry name" value="FAD/NAD-binding_dom"/>
</dbReference>
<organism evidence="9 10">
    <name type="scientific">Candidatus Uhrbacteria bacterium GW2011_GWD2_52_7</name>
    <dbReference type="NCBI Taxonomy" id="1618989"/>
    <lineage>
        <taxon>Bacteria</taxon>
        <taxon>Candidatus Uhriibacteriota</taxon>
    </lineage>
</organism>
<gene>
    <name evidence="9" type="ORF">UY72_C0010G0006</name>
</gene>
<keyword evidence="5" id="KW-0520">NAD</keyword>
<dbReference type="SUPFAM" id="SSF55424">
    <property type="entry name" value="FAD/NAD-linked reductases, dimerisation (C-terminal) domain"/>
    <property type="match status" value="1"/>
</dbReference>
<dbReference type="PRINTS" id="PR00411">
    <property type="entry name" value="PNDRDTASEI"/>
</dbReference>
<dbReference type="PANTHER" id="PTHR43014">
    <property type="entry name" value="MERCURIC REDUCTASE"/>
    <property type="match status" value="1"/>
</dbReference>
<comment type="similarity">
    <text evidence="1">Belongs to the class-I pyridine nucleotide-disulfide oxidoreductase family.</text>
</comment>
<evidence type="ECO:0000256" key="5">
    <source>
        <dbReference type="PIRSR" id="PIRSR000350-3"/>
    </source>
</evidence>
<name>A0A0G1XHT6_9BACT</name>
<dbReference type="SUPFAM" id="SSF51905">
    <property type="entry name" value="FAD/NAD(P)-binding domain"/>
    <property type="match status" value="1"/>
</dbReference>
<dbReference type="InterPro" id="IPR016156">
    <property type="entry name" value="FAD/NAD-linked_Rdtase_dimer_sf"/>
</dbReference>
<dbReference type="GO" id="GO:0003955">
    <property type="term" value="F:NAD(P)H dehydrogenase (quinone) activity"/>
    <property type="evidence" value="ECO:0007669"/>
    <property type="project" value="TreeGrafter"/>
</dbReference>
<proteinExistence type="inferred from homology"/>
<dbReference type="Gene3D" id="3.50.50.60">
    <property type="entry name" value="FAD/NAD(P)-binding domain"/>
    <property type="match status" value="2"/>
</dbReference>
<dbReference type="PRINTS" id="PR00368">
    <property type="entry name" value="FADPNR"/>
</dbReference>
<feature type="binding site" evidence="5">
    <location>
        <begin position="183"/>
        <end position="190"/>
    </location>
    <ligand>
        <name>NAD(+)</name>
        <dbReference type="ChEBI" id="CHEBI:57540"/>
    </ligand>
</feature>
<feature type="binding site" evidence="5">
    <location>
        <position position="274"/>
    </location>
    <ligand>
        <name>NAD(+)</name>
        <dbReference type="ChEBI" id="CHEBI:57540"/>
    </ligand>
</feature>
<dbReference type="FunFam" id="3.30.390.30:FF:000001">
    <property type="entry name" value="Dihydrolipoyl dehydrogenase"/>
    <property type="match status" value="1"/>
</dbReference>
<reference evidence="9 10" key="1">
    <citation type="journal article" date="2015" name="Nature">
        <title>rRNA introns, odd ribosomes, and small enigmatic genomes across a large radiation of phyla.</title>
        <authorList>
            <person name="Brown C.T."/>
            <person name="Hug L.A."/>
            <person name="Thomas B.C."/>
            <person name="Sharon I."/>
            <person name="Castelle C.J."/>
            <person name="Singh A."/>
            <person name="Wilkins M.J."/>
            <person name="Williams K.H."/>
            <person name="Banfield J.F."/>
        </authorList>
    </citation>
    <scope>NUCLEOTIDE SEQUENCE [LARGE SCALE GENOMIC DNA]</scope>
</reference>
<protein>
    <submittedName>
        <fullName evidence="9">Dihydrolipoyl dehydrogenase</fullName>
    </submittedName>
</protein>
<dbReference type="PANTHER" id="PTHR43014:SF4">
    <property type="entry name" value="PYRIDINE NUCLEOTIDE-DISULFIDE OXIDOREDUCTASE RCLA-RELATED"/>
    <property type="match status" value="1"/>
</dbReference>
<evidence type="ECO:0000256" key="3">
    <source>
        <dbReference type="ARBA" id="ARBA00022827"/>
    </source>
</evidence>
<sequence length="463" mass="49315">MKKTAALSVDIVVIGGGSAGLSAAFRAAEQGVRVCVVEYEKLGGECPNWACVPTKAMLKAASLYHTMRRDGARFGVRAKGLTLDVHALMKRKDAVVDVITGSGKRMRKALDEAGIEVVRGRATFTGKTTISVGERVIKAKSFIVATGSREYVPPIDGVDDVPVLTFRDAVSLKRLPESIVIIGGGPVGCEFATFFAKCGVRTTLMHIGPQLLSREDAELAGMAAERLRDVYVGLVPKCKVLSLRKSGKRVCVTYQSGTATRKTVMVDAVMLATGRRPNSDGLALEKAGATFDAEGHLRIDAALRVAPRVFAAGDVTGEWQFTHVAHHAGVLAADNAVRSLRHAPPKRMRLDVVPHVTFIDPELASVGMTAEEAVSAGCAIDIKRFPVGALGRAVVDGKREGMFKVILDQSSGKILGAHLLSDRAGEVIHEVALAMHLGARWDDVASMMHAYPTYSEVIPAAMG</sequence>
<keyword evidence="4" id="KW-0560">Oxidoreductase</keyword>
<comment type="caution">
    <text evidence="9">The sequence shown here is derived from an EMBL/GenBank/DDBJ whole genome shotgun (WGS) entry which is preliminary data.</text>
</comment>
<dbReference type="Gene3D" id="3.30.390.30">
    <property type="match status" value="1"/>
</dbReference>
<evidence type="ECO:0000259" key="8">
    <source>
        <dbReference type="Pfam" id="PF07992"/>
    </source>
</evidence>
<evidence type="ECO:0000313" key="10">
    <source>
        <dbReference type="Proteomes" id="UP000034846"/>
    </source>
</evidence>
<evidence type="ECO:0000313" key="9">
    <source>
        <dbReference type="EMBL" id="KKW30526.1"/>
    </source>
</evidence>
<feature type="binding site" evidence="5">
    <location>
        <begin position="146"/>
        <end position="148"/>
    </location>
    <ligand>
        <name>FAD</name>
        <dbReference type="ChEBI" id="CHEBI:57692"/>
    </ligand>
</feature>
<keyword evidence="5" id="KW-0547">Nucleotide-binding</keyword>